<evidence type="ECO:0000313" key="1">
    <source>
        <dbReference type="EMBL" id="KAK2547271.1"/>
    </source>
</evidence>
<accession>A0AAD9PQR3</accession>
<reference evidence="1" key="1">
    <citation type="journal article" date="2023" name="G3 (Bethesda)">
        <title>Whole genome assembly and annotation of the endangered Caribbean coral Acropora cervicornis.</title>
        <authorList>
            <person name="Selwyn J.D."/>
            <person name="Vollmer S.V."/>
        </authorList>
    </citation>
    <scope>NUCLEOTIDE SEQUENCE</scope>
    <source>
        <strain evidence="1">K2</strain>
    </source>
</reference>
<evidence type="ECO:0000313" key="2">
    <source>
        <dbReference type="Proteomes" id="UP001249851"/>
    </source>
</evidence>
<dbReference type="EMBL" id="JARQWQ010000196">
    <property type="protein sequence ID" value="KAK2547271.1"/>
    <property type="molecule type" value="Genomic_DNA"/>
</dbReference>
<protein>
    <submittedName>
        <fullName evidence="1">Uncharacterized protein</fullName>
    </submittedName>
</protein>
<keyword evidence="2" id="KW-1185">Reference proteome</keyword>
<dbReference type="AlphaFoldDB" id="A0AAD9PQR3"/>
<organism evidence="1 2">
    <name type="scientific">Acropora cervicornis</name>
    <name type="common">Staghorn coral</name>
    <dbReference type="NCBI Taxonomy" id="6130"/>
    <lineage>
        <taxon>Eukaryota</taxon>
        <taxon>Metazoa</taxon>
        <taxon>Cnidaria</taxon>
        <taxon>Anthozoa</taxon>
        <taxon>Hexacorallia</taxon>
        <taxon>Scleractinia</taxon>
        <taxon>Astrocoeniina</taxon>
        <taxon>Acroporidae</taxon>
        <taxon>Acropora</taxon>
    </lineage>
</organism>
<name>A0AAD9PQR3_ACRCE</name>
<gene>
    <name evidence="1" type="ORF">P5673_032859</name>
</gene>
<comment type="caution">
    <text evidence="1">The sequence shown here is derived from an EMBL/GenBank/DDBJ whole genome shotgun (WGS) entry which is preliminary data.</text>
</comment>
<dbReference type="Proteomes" id="UP001249851">
    <property type="component" value="Unassembled WGS sequence"/>
</dbReference>
<sequence>MQLSPAAKEELRWWCDNVGHGYRRIQHASHSHSFQVDASDSDWGIACTTDESLQSHGFWSQEQRSFHINKSKDEYIFILSKHVKQSRPNYPVPPVIIPRYTPDEDICPLLYQLEN</sequence>
<proteinExistence type="predicted"/>
<reference evidence="1" key="2">
    <citation type="journal article" date="2023" name="Science">
        <title>Genomic signatures of disease resistance in endangered staghorn corals.</title>
        <authorList>
            <person name="Vollmer S.V."/>
            <person name="Selwyn J.D."/>
            <person name="Despard B.A."/>
            <person name="Roesel C.L."/>
        </authorList>
    </citation>
    <scope>NUCLEOTIDE SEQUENCE</scope>
    <source>
        <strain evidence="1">K2</strain>
    </source>
</reference>